<dbReference type="InterPro" id="IPR008145">
    <property type="entry name" value="GK/Ca_channel_bsu"/>
</dbReference>
<dbReference type="InterPro" id="IPR017665">
    <property type="entry name" value="Guanylate_kinase"/>
</dbReference>
<dbReference type="SMART" id="SM00072">
    <property type="entry name" value="GuKc"/>
    <property type="match status" value="1"/>
</dbReference>
<dbReference type="PROSITE" id="PS00856">
    <property type="entry name" value="GUANYLATE_KINASE_1"/>
    <property type="match status" value="1"/>
</dbReference>
<evidence type="ECO:0000313" key="13">
    <source>
        <dbReference type="EMBL" id="QHB99015.1"/>
    </source>
</evidence>
<dbReference type="EMBL" id="CP047156">
    <property type="protein sequence ID" value="QHB99015.1"/>
    <property type="molecule type" value="Genomic_DNA"/>
</dbReference>
<dbReference type="EC" id="2.7.4.8" evidence="3 11"/>
<evidence type="ECO:0000256" key="9">
    <source>
        <dbReference type="ARBA" id="ARBA00030128"/>
    </source>
</evidence>
<dbReference type="FunCoup" id="A0A7L4YHU5">
    <property type="interactions" value="331"/>
</dbReference>
<protein>
    <recommendedName>
        <fullName evidence="4 11">Guanylate kinase</fullName>
        <ecNumber evidence="3 11">2.7.4.8</ecNumber>
    </recommendedName>
    <alternativeName>
        <fullName evidence="9 11">GMP kinase</fullName>
    </alternativeName>
</protein>
<proteinExistence type="inferred from homology"/>
<dbReference type="InterPro" id="IPR027417">
    <property type="entry name" value="P-loop_NTPase"/>
</dbReference>
<dbReference type="PANTHER" id="PTHR23117">
    <property type="entry name" value="GUANYLATE KINASE-RELATED"/>
    <property type="match status" value="1"/>
</dbReference>
<keyword evidence="7 11" id="KW-0418">Kinase</keyword>
<evidence type="ECO:0000256" key="1">
    <source>
        <dbReference type="ARBA" id="ARBA00003531"/>
    </source>
</evidence>
<comment type="function">
    <text evidence="1 11">Essential for recycling GMP and indirectly, cGMP.</text>
</comment>
<dbReference type="GO" id="GO:0005524">
    <property type="term" value="F:ATP binding"/>
    <property type="evidence" value="ECO:0007669"/>
    <property type="project" value="UniProtKB-UniRule"/>
</dbReference>
<dbReference type="PROSITE" id="PS50052">
    <property type="entry name" value="GUANYLATE_KINASE_2"/>
    <property type="match status" value="1"/>
</dbReference>
<evidence type="ECO:0000313" key="14">
    <source>
        <dbReference type="Proteomes" id="UP000463857"/>
    </source>
</evidence>
<dbReference type="GO" id="GO:0005829">
    <property type="term" value="C:cytosol"/>
    <property type="evidence" value="ECO:0007669"/>
    <property type="project" value="TreeGrafter"/>
</dbReference>
<dbReference type="FunFam" id="3.30.63.10:FF:000002">
    <property type="entry name" value="Guanylate kinase 1"/>
    <property type="match status" value="1"/>
</dbReference>
<keyword evidence="14" id="KW-1185">Reference proteome</keyword>
<dbReference type="KEGG" id="eke:EK0264_01000"/>
<dbReference type="Proteomes" id="UP000463857">
    <property type="component" value="Chromosome"/>
</dbReference>
<dbReference type="Gene3D" id="3.40.50.300">
    <property type="entry name" value="P-loop containing nucleotide triphosphate hydrolases"/>
    <property type="match status" value="1"/>
</dbReference>
<accession>A0A7L4YHU5</accession>
<dbReference type="CDD" id="cd00071">
    <property type="entry name" value="GMPK"/>
    <property type="match status" value="1"/>
</dbReference>
<comment type="catalytic activity">
    <reaction evidence="10 11">
        <text>GMP + ATP = GDP + ADP</text>
        <dbReference type="Rhea" id="RHEA:20780"/>
        <dbReference type="ChEBI" id="CHEBI:30616"/>
        <dbReference type="ChEBI" id="CHEBI:58115"/>
        <dbReference type="ChEBI" id="CHEBI:58189"/>
        <dbReference type="ChEBI" id="CHEBI:456216"/>
        <dbReference type="EC" id="2.7.4.8"/>
    </reaction>
</comment>
<dbReference type="RefSeq" id="WP_159542082.1">
    <property type="nucleotide sequence ID" value="NZ_CP047156.1"/>
</dbReference>
<dbReference type="Gene3D" id="3.30.63.10">
    <property type="entry name" value="Guanylate Kinase phosphate binding domain"/>
    <property type="match status" value="1"/>
</dbReference>
<evidence type="ECO:0000256" key="6">
    <source>
        <dbReference type="ARBA" id="ARBA00022741"/>
    </source>
</evidence>
<dbReference type="SUPFAM" id="SSF52540">
    <property type="entry name" value="P-loop containing nucleoside triphosphate hydrolases"/>
    <property type="match status" value="1"/>
</dbReference>
<dbReference type="GO" id="GO:0004385">
    <property type="term" value="F:GMP kinase activity"/>
    <property type="evidence" value="ECO:0007669"/>
    <property type="project" value="UniProtKB-UniRule"/>
</dbReference>
<comment type="similarity">
    <text evidence="2 11">Belongs to the guanylate kinase family.</text>
</comment>
<dbReference type="InParanoid" id="A0A7L4YHU5"/>
<evidence type="ECO:0000256" key="3">
    <source>
        <dbReference type="ARBA" id="ARBA00012961"/>
    </source>
</evidence>
<reference evidence="13 14" key="1">
    <citation type="journal article" date="2018" name="Int. J. Syst. Evol. Microbiol.">
        <title>Epidermidibacterium keratini gen. nov., sp. nov., a member of the family Sporichthyaceae, isolated from keratin epidermis.</title>
        <authorList>
            <person name="Lee D.G."/>
            <person name="Trujillo M.E."/>
            <person name="Kang S."/>
            <person name="Nam J.J."/>
            <person name="Kim Y.J."/>
        </authorList>
    </citation>
    <scope>NUCLEOTIDE SEQUENCE [LARGE SCALE GENOMIC DNA]</scope>
    <source>
        <strain evidence="13 14">EPI-7</strain>
    </source>
</reference>
<evidence type="ECO:0000256" key="10">
    <source>
        <dbReference type="ARBA" id="ARBA00048594"/>
    </source>
</evidence>
<dbReference type="InterPro" id="IPR008144">
    <property type="entry name" value="Guanylate_kin-like_dom"/>
</dbReference>
<evidence type="ECO:0000259" key="12">
    <source>
        <dbReference type="PROSITE" id="PS50052"/>
    </source>
</evidence>
<comment type="subcellular location">
    <subcellularLocation>
        <location evidence="11">Cytoplasm</location>
    </subcellularLocation>
</comment>
<gene>
    <name evidence="11" type="primary">gmk</name>
    <name evidence="13" type="ORF">EK0264_01000</name>
</gene>
<evidence type="ECO:0000256" key="4">
    <source>
        <dbReference type="ARBA" id="ARBA00016296"/>
    </source>
</evidence>
<dbReference type="InterPro" id="IPR020590">
    <property type="entry name" value="Guanylate_kinase_CS"/>
</dbReference>
<evidence type="ECO:0000256" key="2">
    <source>
        <dbReference type="ARBA" id="ARBA00005790"/>
    </source>
</evidence>
<evidence type="ECO:0000256" key="7">
    <source>
        <dbReference type="ARBA" id="ARBA00022777"/>
    </source>
</evidence>
<sequence>MQPGRLVVLTGPSGVGKGSIMAHLRATRTLPCWLSISATTRPPRPGEVDGQHYFFVNEERFLQMIDRGELLEHAHFAGKRYGTPREPVEEHLRRGESVLLEIELAGARQVKIAMPEAFMVFLAPPSREELRRRLTGRGTETDEQVAARLAQADVEMAAESEFDAVIVNDDLERASTELVDLIVGRRPAGAGPAAHKRT</sequence>
<evidence type="ECO:0000256" key="11">
    <source>
        <dbReference type="HAMAP-Rule" id="MF_00328"/>
    </source>
</evidence>
<keyword evidence="8 11" id="KW-0067">ATP-binding</keyword>
<dbReference type="HAMAP" id="MF_00328">
    <property type="entry name" value="Guanylate_kinase"/>
    <property type="match status" value="1"/>
</dbReference>
<keyword evidence="6 11" id="KW-0547">Nucleotide-binding</keyword>
<feature type="binding site" evidence="11">
    <location>
        <begin position="11"/>
        <end position="18"/>
    </location>
    <ligand>
        <name>ATP</name>
        <dbReference type="ChEBI" id="CHEBI:30616"/>
    </ligand>
</feature>
<dbReference type="PANTHER" id="PTHR23117:SF13">
    <property type="entry name" value="GUANYLATE KINASE"/>
    <property type="match status" value="1"/>
</dbReference>
<feature type="domain" description="Guanylate kinase-like" evidence="12">
    <location>
        <begin position="4"/>
        <end position="183"/>
    </location>
</feature>
<organism evidence="13 14">
    <name type="scientific">Epidermidibacterium keratini</name>
    <dbReference type="NCBI Taxonomy" id="1891644"/>
    <lineage>
        <taxon>Bacteria</taxon>
        <taxon>Bacillati</taxon>
        <taxon>Actinomycetota</taxon>
        <taxon>Actinomycetes</taxon>
        <taxon>Sporichthyales</taxon>
        <taxon>Sporichthyaceae</taxon>
        <taxon>Epidermidibacterium</taxon>
    </lineage>
</organism>
<dbReference type="AlphaFoldDB" id="A0A7L4YHU5"/>
<name>A0A7L4YHU5_9ACTN</name>
<keyword evidence="5 11" id="KW-0808">Transferase</keyword>
<dbReference type="OrthoDB" id="9808150at2"/>
<dbReference type="NCBIfam" id="TIGR03263">
    <property type="entry name" value="guanyl_kin"/>
    <property type="match status" value="1"/>
</dbReference>
<dbReference type="Pfam" id="PF00625">
    <property type="entry name" value="Guanylate_kin"/>
    <property type="match status" value="1"/>
</dbReference>
<keyword evidence="11" id="KW-0963">Cytoplasm</keyword>
<evidence type="ECO:0000256" key="8">
    <source>
        <dbReference type="ARBA" id="ARBA00022840"/>
    </source>
</evidence>
<evidence type="ECO:0000256" key="5">
    <source>
        <dbReference type="ARBA" id="ARBA00022679"/>
    </source>
</evidence>